<dbReference type="GO" id="GO:0003677">
    <property type="term" value="F:DNA binding"/>
    <property type="evidence" value="ECO:0007669"/>
    <property type="project" value="InterPro"/>
</dbReference>
<feature type="region of interest" description="Disordered" evidence="1">
    <location>
        <begin position="67"/>
        <end position="96"/>
    </location>
</feature>
<dbReference type="InterPro" id="IPR037914">
    <property type="entry name" value="SpoVT-AbrB_sf"/>
</dbReference>
<feature type="domain" description="SpoVT-AbrB" evidence="2">
    <location>
        <begin position="7"/>
        <end position="52"/>
    </location>
</feature>
<dbReference type="SUPFAM" id="SSF89447">
    <property type="entry name" value="AbrB/MazE/MraZ-like"/>
    <property type="match status" value="1"/>
</dbReference>
<dbReference type="EMBL" id="FNGO01000013">
    <property type="protein sequence ID" value="SDL99908.1"/>
    <property type="molecule type" value="Genomic_DNA"/>
</dbReference>
<dbReference type="Proteomes" id="UP000199476">
    <property type="component" value="Unassembled WGS sequence"/>
</dbReference>
<feature type="compositionally biased region" description="Acidic residues" evidence="1">
    <location>
        <begin position="87"/>
        <end position="96"/>
    </location>
</feature>
<dbReference type="STRING" id="321763.SAMN04488692_11366"/>
<accession>A0A1G9PM54</accession>
<reference evidence="3 4" key="1">
    <citation type="submission" date="2016-10" db="EMBL/GenBank/DDBJ databases">
        <authorList>
            <person name="de Groot N.N."/>
        </authorList>
    </citation>
    <scope>NUCLEOTIDE SEQUENCE [LARGE SCALE GENOMIC DNA]</scope>
    <source>
        <strain evidence="3 4">SLAS-1</strain>
    </source>
</reference>
<evidence type="ECO:0000313" key="3">
    <source>
        <dbReference type="EMBL" id="SDL99908.1"/>
    </source>
</evidence>
<dbReference type="NCBIfam" id="TIGR01439">
    <property type="entry name" value="lp_hng_hel_AbrB"/>
    <property type="match status" value="1"/>
</dbReference>
<dbReference type="Gene3D" id="2.10.260.10">
    <property type="match status" value="1"/>
</dbReference>
<protein>
    <submittedName>
        <fullName evidence="3">Looped-hinge helix DNA binding domain-containing protein, AbrB family</fullName>
    </submittedName>
</protein>
<evidence type="ECO:0000259" key="2">
    <source>
        <dbReference type="SMART" id="SM00966"/>
    </source>
</evidence>
<evidence type="ECO:0000313" key="4">
    <source>
        <dbReference type="Proteomes" id="UP000199476"/>
    </source>
</evidence>
<feature type="compositionally biased region" description="Basic and acidic residues" evidence="1">
    <location>
        <begin position="67"/>
        <end position="77"/>
    </location>
</feature>
<dbReference type="AlphaFoldDB" id="A0A1G9PM54"/>
<sequence length="96" mass="11213">MADYPIVKLRDKSQITVPKEIVEKYDLSEGDKLEFIPEKDGIKIRPVITVPKSQAWFWNEKWQEGEKEADEDIKNDRVSGPFSSAEELMEEIENEQ</sequence>
<dbReference type="InterPro" id="IPR007159">
    <property type="entry name" value="SpoVT-AbrB_dom"/>
</dbReference>
<proteinExistence type="predicted"/>
<keyword evidence="4" id="KW-1185">Reference proteome</keyword>
<evidence type="ECO:0000256" key="1">
    <source>
        <dbReference type="SAM" id="MobiDB-lite"/>
    </source>
</evidence>
<name>A0A1G9PM54_9FIRM</name>
<dbReference type="SMART" id="SM00966">
    <property type="entry name" value="SpoVT_AbrB"/>
    <property type="match status" value="1"/>
</dbReference>
<gene>
    <name evidence="3" type="ORF">SAMN04488692_11366</name>
</gene>
<organism evidence="3 4">
    <name type="scientific">Halarsenatibacter silvermanii</name>
    <dbReference type="NCBI Taxonomy" id="321763"/>
    <lineage>
        <taxon>Bacteria</taxon>
        <taxon>Bacillati</taxon>
        <taxon>Bacillota</taxon>
        <taxon>Clostridia</taxon>
        <taxon>Halanaerobiales</taxon>
        <taxon>Halarsenatibacteraceae</taxon>
        <taxon>Halarsenatibacter</taxon>
    </lineage>
</organism>
<dbReference type="RefSeq" id="WP_200769721.1">
    <property type="nucleotide sequence ID" value="NZ_FNGO01000013.1"/>
</dbReference>
<dbReference type="Pfam" id="PF04014">
    <property type="entry name" value="MazE_antitoxin"/>
    <property type="match status" value="1"/>
</dbReference>